<keyword evidence="1" id="KW-0472">Membrane</keyword>
<dbReference type="EMBL" id="BMXP01000017">
    <property type="protein sequence ID" value="GGW97850.1"/>
    <property type="molecule type" value="Genomic_DNA"/>
</dbReference>
<organism evidence="3 4">
    <name type="scientific">Alteromonas halophila</name>
    <dbReference type="NCBI Taxonomy" id="516698"/>
    <lineage>
        <taxon>Bacteria</taxon>
        <taxon>Pseudomonadati</taxon>
        <taxon>Pseudomonadota</taxon>
        <taxon>Gammaproteobacteria</taxon>
        <taxon>Alteromonadales</taxon>
        <taxon>Alteromonadaceae</taxon>
        <taxon>Alteromonas/Salinimonas group</taxon>
        <taxon>Alteromonas</taxon>
    </lineage>
</organism>
<feature type="domain" description="YdbS-like PH" evidence="2">
    <location>
        <begin position="433"/>
        <end position="507"/>
    </location>
</feature>
<dbReference type="Pfam" id="PF03703">
    <property type="entry name" value="bPH_2"/>
    <property type="match status" value="2"/>
</dbReference>
<dbReference type="PANTHER" id="PTHR34473:SF2">
    <property type="entry name" value="UPF0699 TRANSMEMBRANE PROTEIN YDBT"/>
    <property type="match status" value="1"/>
</dbReference>
<keyword evidence="4" id="KW-1185">Reference proteome</keyword>
<feature type="domain" description="YdbS-like PH" evidence="2">
    <location>
        <begin position="87"/>
        <end position="161"/>
    </location>
</feature>
<keyword evidence="1" id="KW-1133">Transmembrane helix</keyword>
<name>A0A918JS05_9ALTE</name>
<reference evidence="3" key="1">
    <citation type="journal article" date="2014" name="Int. J. Syst. Evol. Microbiol.">
        <title>Complete genome sequence of Corynebacterium casei LMG S-19264T (=DSM 44701T), isolated from a smear-ripened cheese.</title>
        <authorList>
            <consortium name="US DOE Joint Genome Institute (JGI-PGF)"/>
            <person name="Walter F."/>
            <person name="Albersmeier A."/>
            <person name="Kalinowski J."/>
            <person name="Ruckert C."/>
        </authorList>
    </citation>
    <scope>NUCLEOTIDE SEQUENCE</scope>
    <source>
        <strain evidence="3">KCTC 22164</strain>
    </source>
</reference>
<dbReference type="PIRSF" id="PIRSF026631">
    <property type="entry name" value="UCP026631"/>
    <property type="match status" value="1"/>
</dbReference>
<accession>A0A918JS05</accession>
<evidence type="ECO:0000259" key="2">
    <source>
        <dbReference type="Pfam" id="PF03703"/>
    </source>
</evidence>
<feature type="transmembrane region" description="Helical" evidence="1">
    <location>
        <begin position="253"/>
        <end position="285"/>
    </location>
</feature>
<dbReference type="AlphaFoldDB" id="A0A918JS05"/>
<dbReference type="InterPro" id="IPR005182">
    <property type="entry name" value="YdbS-like_PH"/>
</dbReference>
<evidence type="ECO:0000313" key="4">
    <source>
        <dbReference type="Proteomes" id="UP000631300"/>
    </source>
</evidence>
<sequence length="521" mass="58525">MEPVTETSTGSPQVDTGEHWQRLSAISILHFSLGNVKDLAQSALYIIPALAVTANVMDNIHGVYGYLILAGIVLTMLVSGVLHFWLYRFRVHAQHVEIKSGVLSRRHTNLPFWRIQNVKIEQPFYYRPFGYALVILDTAGSAKEEAEIVAVPLHYAYALKAQVLRQSRDPVPSDSAGQAKTEEALSDDEEVLNRRTIADLVIHGITNNRVWILLGAAAPFYDSLAGFVGDWLTSHGLSLTQLVDEQTMAWWQVSLYSLMIATVVMALLAMISVGGSLFTFYGYTLSRDGDRYIRRSGLLNKQEVSMRASRIQLVSAKQDWLDKILKRVNLYFEQNTSGQTHNQELTSPNKLLVPSVTEAECAELVSEVLPDNALYNQRYIAISRHYLSHCFLLWVAPTAIALTVFAASIMSYKEVVVIVVVSALIMALLVLRWWRWGVAEDDTYVYVRSGRLGVDYTCFERAKVQQVVVKQSVFMARKQLASVQFVLASGTVTVPFLPQTLAYQLADDTLYTVESTRRSWM</sequence>
<reference evidence="3" key="2">
    <citation type="submission" date="2020-09" db="EMBL/GenBank/DDBJ databases">
        <authorList>
            <person name="Sun Q."/>
            <person name="Kim S."/>
        </authorList>
    </citation>
    <scope>NUCLEOTIDE SEQUENCE</scope>
    <source>
        <strain evidence="3">KCTC 22164</strain>
    </source>
</reference>
<dbReference type="RefSeq" id="WP_189408558.1">
    <property type="nucleotide sequence ID" value="NZ_BMXP01000017.1"/>
</dbReference>
<dbReference type="PANTHER" id="PTHR34473">
    <property type="entry name" value="UPF0699 TRANSMEMBRANE PROTEIN YDBS"/>
    <property type="match status" value="1"/>
</dbReference>
<evidence type="ECO:0000256" key="1">
    <source>
        <dbReference type="SAM" id="Phobius"/>
    </source>
</evidence>
<evidence type="ECO:0000313" key="3">
    <source>
        <dbReference type="EMBL" id="GGW97850.1"/>
    </source>
</evidence>
<keyword evidence="1" id="KW-0812">Transmembrane</keyword>
<feature type="transmembrane region" description="Helical" evidence="1">
    <location>
        <begin position="415"/>
        <end position="434"/>
    </location>
</feature>
<feature type="transmembrane region" description="Helical" evidence="1">
    <location>
        <begin position="386"/>
        <end position="409"/>
    </location>
</feature>
<comment type="caution">
    <text evidence="3">The sequence shown here is derived from an EMBL/GenBank/DDBJ whole genome shotgun (WGS) entry which is preliminary data.</text>
</comment>
<gene>
    <name evidence="3" type="ORF">GCM10007391_34810</name>
</gene>
<feature type="transmembrane region" description="Helical" evidence="1">
    <location>
        <begin position="210"/>
        <end position="233"/>
    </location>
</feature>
<dbReference type="InterPro" id="IPR014529">
    <property type="entry name" value="UCP026631"/>
</dbReference>
<protein>
    <recommendedName>
        <fullName evidence="2">YdbS-like PH domain-containing protein</fullName>
    </recommendedName>
</protein>
<proteinExistence type="predicted"/>
<feature type="transmembrane region" description="Helical" evidence="1">
    <location>
        <begin position="63"/>
        <end position="86"/>
    </location>
</feature>
<dbReference type="Proteomes" id="UP000631300">
    <property type="component" value="Unassembled WGS sequence"/>
</dbReference>